<dbReference type="CDD" id="cd13403">
    <property type="entry name" value="MLTF-like"/>
    <property type="match status" value="1"/>
</dbReference>
<reference evidence="6" key="1">
    <citation type="submission" date="2017-01" db="EMBL/GenBank/DDBJ databases">
        <authorList>
            <person name="Varghese N."/>
            <person name="Submissions S."/>
        </authorList>
    </citation>
    <scope>NUCLEOTIDE SEQUENCE [LARGE SCALE GENOMIC DNA]</scope>
    <source>
        <strain evidence="6">DSM 46698</strain>
    </source>
</reference>
<dbReference type="Gene3D" id="1.10.530.10">
    <property type="match status" value="1"/>
</dbReference>
<sequence length="483" mass="55776">MWCLVPSKFALITNECLFMKRIFQTIILLNILLVFGVQCTFFQKEKEIPFWENPATLDLDDIVKRGYIRAIVDNSSTSYYIYRGRRMGYEFELLRNLASHLGVRLHLIVKSDIEDAFILLNKGQADIIAMNLEQSEIRKQYANFTFPIGEMSTVLVQRKTGPRVSRIQELHEKTVHIPTGAIYKSQLCALHQDSTLYFNVVEMREGREELIAKVLNKEIDYTVADKDLAMVNNTYYDDLDISVEISEKSPVGWAVRTNAPDLELAINEWVTKRTKSGYLATLYSKYFLNSKNSYYRTNSAFSSLGGNRISEYDEIIKKAAETLGWDWRLLASLVYKESAFDPEATSYAGASGLLQLMPVTLERFGVEDANDPYQSLLGGVNFLRYLDKFWRERIPESNERIKFILASYNIGHGHVEDAWRLTLKYGKNPQYWENVSHFLKLKTDPEYYRDPVVKSGYAKGHVAVNYVDDILILYNSYRVLVEP</sequence>
<dbReference type="SUPFAM" id="SSF53850">
    <property type="entry name" value="Periplasmic binding protein-like II"/>
    <property type="match status" value="1"/>
</dbReference>
<organism evidence="5 6">
    <name type="scientific">Belliella pelovolcani</name>
    <dbReference type="NCBI Taxonomy" id="529505"/>
    <lineage>
        <taxon>Bacteria</taxon>
        <taxon>Pseudomonadati</taxon>
        <taxon>Bacteroidota</taxon>
        <taxon>Cytophagia</taxon>
        <taxon>Cytophagales</taxon>
        <taxon>Cyclobacteriaceae</taxon>
        <taxon>Belliella</taxon>
    </lineage>
</organism>
<dbReference type="EMBL" id="FTOP01000015">
    <property type="protein sequence ID" value="SIT07841.1"/>
    <property type="molecule type" value="Genomic_DNA"/>
</dbReference>
<evidence type="ECO:0000256" key="1">
    <source>
        <dbReference type="ARBA" id="ARBA00004339"/>
    </source>
</evidence>
<dbReference type="PANTHER" id="PTHR35936">
    <property type="entry name" value="MEMBRANE-BOUND LYTIC MUREIN TRANSGLYCOSYLASE F"/>
    <property type="match status" value="1"/>
</dbReference>
<protein>
    <submittedName>
        <fullName evidence="5">Membrane-bound lytic murein transglycosylase F</fullName>
    </submittedName>
</protein>
<dbReference type="SMART" id="SM00062">
    <property type="entry name" value="PBPb"/>
    <property type="match status" value="1"/>
</dbReference>
<dbReference type="Proteomes" id="UP000186026">
    <property type="component" value="Unassembled WGS sequence"/>
</dbReference>
<dbReference type="InterPro" id="IPR023346">
    <property type="entry name" value="Lysozyme-like_dom_sf"/>
</dbReference>
<evidence type="ECO:0000259" key="4">
    <source>
        <dbReference type="SMART" id="SM00062"/>
    </source>
</evidence>
<keyword evidence="3" id="KW-0998">Cell outer membrane</keyword>
<dbReference type="Pfam" id="PF00497">
    <property type="entry name" value="SBP_bac_3"/>
    <property type="match status" value="1"/>
</dbReference>
<accession>A0A1N7PB92</accession>
<keyword evidence="3" id="KW-0472">Membrane</keyword>
<dbReference type="Pfam" id="PF01464">
    <property type="entry name" value="SLT"/>
    <property type="match status" value="1"/>
</dbReference>
<feature type="domain" description="Solute-binding protein family 3/N-terminal" evidence="4">
    <location>
        <begin position="67"/>
        <end position="290"/>
    </location>
</feature>
<proteinExistence type="predicted"/>
<keyword evidence="6" id="KW-1185">Reference proteome</keyword>
<gene>
    <name evidence="5" type="ORF">SAMN05421761_11531</name>
</gene>
<dbReference type="GO" id="GO:0009279">
    <property type="term" value="C:cell outer membrane"/>
    <property type="evidence" value="ECO:0007669"/>
    <property type="project" value="UniProtKB-SubCell"/>
</dbReference>
<evidence type="ECO:0000256" key="2">
    <source>
        <dbReference type="ARBA" id="ARBA00022729"/>
    </source>
</evidence>
<evidence type="ECO:0000256" key="3">
    <source>
        <dbReference type="ARBA" id="ARBA00023237"/>
    </source>
</evidence>
<dbReference type="Gene3D" id="3.40.190.10">
    <property type="entry name" value="Periplasmic binding protein-like II"/>
    <property type="match status" value="2"/>
</dbReference>
<evidence type="ECO:0000313" key="5">
    <source>
        <dbReference type="EMBL" id="SIT07841.1"/>
    </source>
</evidence>
<dbReference type="InterPro" id="IPR001638">
    <property type="entry name" value="Solute-binding_3/MltF_N"/>
</dbReference>
<evidence type="ECO:0000313" key="6">
    <source>
        <dbReference type="Proteomes" id="UP000186026"/>
    </source>
</evidence>
<comment type="subcellular location">
    <subcellularLocation>
        <location evidence="1">Cell outer membrane</location>
        <topology evidence="1">Peripheral membrane protein</topology>
    </subcellularLocation>
</comment>
<dbReference type="CDD" id="cd01009">
    <property type="entry name" value="PBP2_YfhD_N"/>
    <property type="match status" value="1"/>
</dbReference>
<keyword evidence="2" id="KW-0732">Signal</keyword>
<dbReference type="SUPFAM" id="SSF53955">
    <property type="entry name" value="Lysozyme-like"/>
    <property type="match status" value="1"/>
</dbReference>
<dbReference type="AlphaFoldDB" id="A0A1N7PB92"/>
<dbReference type="STRING" id="529505.SAMN05421761_11531"/>
<name>A0A1N7PB92_9BACT</name>
<dbReference type="InterPro" id="IPR008258">
    <property type="entry name" value="Transglycosylase_SLT_dom_1"/>
</dbReference>